<dbReference type="AlphaFoldDB" id="A0A6S7L5L2"/>
<feature type="coiled-coil region" evidence="1">
    <location>
        <begin position="37"/>
        <end position="64"/>
    </location>
</feature>
<evidence type="ECO:0000256" key="1">
    <source>
        <dbReference type="SAM" id="Coils"/>
    </source>
</evidence>
<reference evidence="3" key="1">
    <citation type="submission" date="2020-04" db="EMBL/GenBank/DDBJ databases">
        <authorList>
            <person name="Alioto T."/>
            <person name="Alioto T."/>
            <person name="Gomez Garrido J."/>
        </authorList>
    </citation>
    <scope>NUCLEOTIDE SEQUENCE</scope>
    <source>
        <strain evidence="3">A484AB</strain>
    </source>
</reference>
<evidence type="ECO:0000313" key="4">
    <source>
        <dbReference type="Proteomes" id="UP001152795"/>
    </source>
</evidence>
<protein>
    <submittedName>
        <fullName evidence="3">Uncharacterized protein</fullName>
    </submittedName>
</protein>
<proteinExistence type="predicted"/>
<feature type="compositionally biased region" description="Basic and acidic residues" evidence="2">
    <location>
        <begin position="1"/>
        <end position="17"/>
    </location>
</feature>
<accession>A0A6S7L5L2</accession>
<comment type="caution">
    <text evidence="3">The sequence shown here is derived from an EMBL/GenBank/DDBJ whole genome shotgun (WGS) entry which is preliminary data.</text>
</comment>
<evidence type="ECO:0000313" key="3">
    <source>
        <dbReference type="EMBL" id="CAB4027759.1"/>
    </source>
</evidence>
<organism evidence="3 4">
    <name type="scientific">Paramuricea clavata</name>
    <name type="common">Red gorgonian</name>
    <name type="synonym">Violescent sea-whip</name>
    <dbReference type="NCBI Taxonomy" id="317549"/>
    <lineage>
        <taxon>Eukaryota</taxon>
        <taxon>Metazoa</taxon>
        <taxon>Cnidaria</taxon>
        <taxon>Anthozoa</taxon>
        <taxon>Octocorallia</taxon>
        <taxon>Malacalcyonacea</taxon>
        <taxon>Plexauridae</taxon>
        <taxon>Paramuricea</taxon>
    </lineage>
</organism>
<sequence length="115" mass="13016">VSASPERESDILGDAKVDGACGGHSGQNSKKPEKDSTLCNENQIMKLMKKIEELEEKNHKLEGMKIMLFIQTQRQLVQLQRYEAMDMRGPNIVSETVETHLQWSGHHDVAGRQEL</sequence>
<feature type="non-terminal residue" evidence="3">
    <location>
        <position position="115"/>
    </location>
</feature>
<dbReference type="EMBL" id="CACRXK020015002">
    <property type="protein sequence ID" value="CAB4027759.1"/>
    <property type="molecule type" value="Genomic_DNA"/>
</dbReference>
<feature type="region of interest" description="Disordered" evidence="2">
    <location>
        <begin position="1"/>
        <end position="37"/>
    </location>
</feature>
<keyword evidence="4" id="KW-1185">Reference proteome</keyword>
<evidence type="ECO:0000256" key="2">
    <source>
        <dbReference type="SAM" id="MobiDB-lite"/>
    </source>
</evidence>
<keyword evidence="1" id="KW-0175">Coiled coil</keyword>
<gene>
    <name evidence="3" type="ORF">PACLA_8A006539</name>
</gene>
<dbReference type="Proteomes" id="UP001152795">
    <property type="component" value="Unassembled WGS sequence"/>
</dbReference>
<name>A0A6S7L5L2_PARCT</name>